<proteinExistence type="predicted"/>
<dbReference type="RefSeq" id="WP_094784551.1">
    <property type="nucleotide sequence ID" value="NZ_BEDT01000002.1"/>
</dbReference>
<organism evidence="2 3">
    <name type="scientific">Pseudolactococcus reticulitermitis</name>
    <dbReference type="NCBI Taxonomy" id="2025039"/>
    <lineage>
        <taxon>Bacteria</taxon>
        <taxon>Bacillati</taxon>
        <taxon>Bacillota</taxon>
        <taxon>Bacilli</taxon>
        <taxon>Lactobacillales</taxon>
        <taxon>Streptococcaceae</taxon>
        <taxon>Pseudolactococcus</taxon>
    </lineage>
</organism>
<protein>
    <submittedName>
        <fullName evidence="2">Uncharacterized protein</fullName>
    </submittedName>
</protein>
<evidence type="ECO:0000256" key="1">
    <source>
        <dbReference type="SAM" id="SignalP"/>
    </source>
</evidence>
<evidence type="ECO:0000313" key="3">
    <source>
        <dbReference type="Proteomes" id="UP000218689"/>
    </source>
</evidence>
<sequence>MKKAMLTAAVVTPVLAVSLFAAYGFRNSGTSDTSNTSDKDQAISVFQEREANDDYAAVEWPNNRETQQIPKPPFDVVGENMIVEVVGDQAIEKATRVCFADVLNQDIKTYVEKKIKSAGFSGTAIEDNSLSYYWQGKNDEQLSIDIDWKKDGKTFITFYRD</sequence>
<feature type="signal peptide" evidence="1">
    <location>
        <begin position="1"/>
        <end position="21"/>
    </location>
</feature>
<comment type="caution">
    <text evidence="2">The sequence shown here is derived from an EMBL/GenBank/DDBJ whole genome shotgun (WGS) entry which is preliminary data.</text>
</comment>
<dbReference type="AlphaFoldDB" id="A0A224XBJ2"/>
<name>A0A224XBJ2_9LACT</name>
<accession>A0A224XBJ2</accession>
<keyword evidence="3" id="KW-1185">Reference proteome</keyword>
<dbReference type="Proteomes" id="UP000218689">
    <property type="component" value="Unassembled WGS sequence"/>
</dbReference>
<reference evidence="3" key="1">
    <citation type="submission" date="2017-08" db="EMBL/GenBank/DDBJ databases">
        <title>Draft genome sequence of Lactococcus sp. strain Rs-Y01, isolated from the gut of the lower termite Reticulitermes speratus.</title>
        <authorList>
            <person name="Ohkuma M."/>
            <person name="Yuki M."/>
        </authorList>
    </citation>
    <scope>NUCLEOTIDE SEQUENCE [LARGE SCALE GENOMIC DNA]</scope>
    <source>
        <strain evidence="3">Rs-Y01</strain>
    </source>
</reference>
<feature type="chain" id="PRO_5013211423" evidence="1">
    <location>
        <begin position="22"/>
        <end position="161"/>
    </location>
</feature>
<evidence type="ECO:0000313" key="2">
    <source>
        <dbReference type="EMBL" id="GAX47504.1"/>
    </source>
</evidence>
<keyword evidence="1" id="KW-0732">Signal</keyword>
<gene>
    <name evidence="2" type="ORF">RsY01_1104</name>
</gene>
<dbReference type="EMBL" id="BEDT01000002">
    <property type="protein sequence ID" value="GAX47504.1"/>
    <property type="molecule type" value="Genomic_DNA"/>
</dbReference>